<evidence type="ECO:0000259" key="3">
    <source>
        <dbReference type="Pfam" id="PF04471"/>
    </source>
</evidence>
<dbReference type="InterPro" id="IPR011856">
    <property type="entry name" value="tRNA_endonuc-like_dom_sf"/>
</dbReference>
<dbReference type="Proteomes" id="UP001254770">
    <property type="component" value="Unassembled WGS sequence"/>
</dbReference>
<evidence type="ECO:0000313" key="5">
    <source>
        <dbReference type="Proteomes" id="UP001254770"/>
    </source>
</evidence>
<evidence type="ECO:0000256" key="2">
    <source>
        <dbReference type="SAM" id="Phobius"/>
    </source>
</evidence>
<keyword evidence="4" id="KW-0540">Nuclease</keyword>
<feature type="transmembrane region" description="Helical" evidence="2">
    <location>
        <begin position="27"/>
        <end position="47"/>
    </location>
</feature>
<comment type="caution">
    <text evidence="4">The sequence shown here is derived from an EMBL/GenBank/DDBJ whole genome shotgun (WGS) entry which is preliminary data.</text>
</comment>
<dbReference type="EMBL" id="JARPXL010000066">
    <property type="protein sequence ID" value="MDT2546900.1"/>
    <property type="molecule type" value="Genomic_DNA"/>
</dbReference>
<dbReference type="Gene3D" id="3.40.1350.10">
    <property type="match status" value="1"/>
</dbReference>
<keyword evidence="1" id="KW-0378">Hydrolase</keyword>
<evidence type="ECO:0000313" key="4">
    <source>
        <dbReference type="EMBL" id="MDT2546900.1"/>
    </source>
</evidence>
<reference evidence="4" key="1">
    <citation type="submission" date="2023-03" db="EMBL/GenBank/DDBJ databases">
        <authorList>
            <person name="Shen W."/>
            <person name="Cai J."/>
        </authorList>
    </citation>
    <scope>NUCLEOTIDE SEQUENCE</scope>
    <source>
        <strain evidence="4">Y15</strain>
    </source>
</reference>
<dbReference type="Pfam" id="PF04471">
    <property type="entry name" value="Mrr_cat"/>
    <property type="match status" value="1"/>
</dbReference>
<dbReference type="GO" id="GO:0015666">
    <property type="term" value="F:restriction endodeoxyribonuclease activity"/>
    <property type="evidence" value="ECO:0007669"/>
    <property type="project" value="TreeGrafter"/>
</dbReference>
<name>A0AAW8TJH2_9ENTE</name>
<gene>
    <name evidence="4" type="ORF">P7D69_21470</name>
</gene>
<dbReference type="GO" id="GO:0009307">
    <property type="term" value="P:DNA restriction-modification system"/>
    <property type="evidence" value="ECO:0007669"/>
    <property type="project" value="InterPro"/>
</dbReference>
<dbReference type="PANTHER" id="PTHR30015">
    <property type="entry name" value="MRR RESTRICTION SYSTEM PROTEIN"/>
    <property type="match status" value="1"/>
</dbReference>
<dbReference type="InterPro" id="IPR052906">
    <property type="entry name" value="Type_IV_Methyl-Rstrct_Enzyme"/>
</dbReference>
<feature type="domain" description="Restriction endonuclease type IV Mrr" evidence="3">
    <location>
        <begin position="61"/>
        <end position="170"/>
    </location>
</feature>
<keyword evidence="4" id="KW-0255">Endonuclease</keyword>
<dbReference type="SUPFAM" id="SSF52980">
    <property type="entry name" value="Restriction endonuclease-like"/>
    <property type="match status" value="1"/>
</dbReference>
<keyword evidence="2" id="KW-0812">Transmembrane</keyword>
<dbReference type="InterPro" id="IPR011335">
    <property type="entry name" value="Restrct_endonuc-II-like"/>
</dbReference>
<keyword evidence="2" id="KW-1133">Transmembrane helix</keyword>
<dbReference type="RefSeq" id="WP_311817494.1">
    <property type="nucleotide sequence ID" value="NZ_JARPXL010000066.1"/>
</dbReference>
<protein>
    <submittedName>
        <fullName evidence="4">Restriction endonuclease</fullName>
    </submittedName>
</protein>
<organism evidence="4 5">
    <name type="scientific">Enterococcus raffinosus</name>
    <dbReference type="NCBI Taxonomy" id="71452"/>
    <lineage>
        <taxon>Bacteria</taxon>
        <taxon>Bacillati</taxon>
        <taxon>Bacillota</taxon>
        <taxon>Bacilli</taxon>
        <taxon>Lactobacillales</taxon>
        <taxon>Enterococcaceae</taxon>
        <taxon>Enterococcus</taxon>
    </lineage>
</organism>
<dbReference type="AlphaFoldDB" id="A0AAW8TJH2"/>
<keyword evidence="2" id="KW-0472">Membrane</keyword>
<dbReference type="GO" id="GO:0003677">
    <property type="term" value="F:DNA binding"/>
    <property type="evidence" value="ECO:0007669"/>
    <property type="project" value="InterPro"/>
</dbReference>
<accession>A0AAW8TJH2</accession>
<proteinExistence type="predicted"/>
<dbReference type="InterPro" id="IPR007560">
    <property type="entry name" value="Restrct_endonuc_IV_Mrr"/>
</dbReference>
<dbReference type="PANTHER" id="PTHR30015:SF6">
    <property type="entry name" value="SLL1429 PROTEIN"/>
    <property type="match status" value="1"/>
</dbReference>
<evidence type="ECO:0000256" key="1">
    <source>
        <dbReference type="ARBA" id="ARBA00022801"/>
    </source>
</evidence>
<sequence length="184" mass="20814">MSDGAKFFFCMAVLSGGAYYYNSNSYFLAAVFVFLALCVIAIFYPVISEVKRFSRAQVETIDNMDGFEFEKYTKYLLEKNGYANVKLTQKYGDQGIDVIAQKGNVKIGIQCKRWKKKVGNKAVQEVHAGVGYYSLDKGIVLTNSSFTNSAKDLAKKLSVEIWDRSDLIMLIENMKKNEKKEAKI</sequence>